<dbReference type="AlphaFoldDB" id="A0A0K0EZ61"/>
<name>A0A0K0EZ61_STRVS</name>
<evidence type="ECO:0000256" key="1">
    <source>
        <dbReference type="SAM" id="SignalP"/>
    </source>
</evidence>
<feature type="signal peptide" evidence="1">
    <location>
        <begin position="1"/>
        <end position="21"/>
    </location>
</feature>
<organism evidence="2 3">
    <name type="scientific">Strongyloides venezuelensis</name>
    <name type="common">Threadworm</name>
    <dbReference type="NCBI Taxonomy" id="75913"/>
    <lineage>
        <taxon>Eukaryota</taxon>
        <taxon>Metazoa</taxon>
        <taxon>Ecdysozoa</taxon>
        <taxon>Nematoda</taxon>
        <taxon>Chromadorea</taxon>
        <taxon>Rhabditida</taxon>
        <taxon>Tylenchina</taxon>
        <taxon>Panagrolaimomorpha</taxon>
        <taxon>Strongyloidoidea</taxon>
        <taxon>Strongyloididae</taxon>
        <taxon>Strongyloides</taxon>
    </lineage>
</organism>
<dbReference type="InterPro" id="IPR017853">
    <property type="entry name" value="GH"/>
</dbReference>
<keyword evidence="1" id="KW-0732">Signal</keyword>
<accession>A0A0K0EZ61</accession>
<feature type="chain" id="PRO_5005328873" evidence="1">
    <location>
        <begin position="22"/>
        <end position="252"/>
    </location>
</feature>
<dbReference type="GO" id="GO:0045087">
    <property type="term" value="P:innate immune response"/>
    <property type="evidence" value="ECO:0007669"/>
    <property type="project" value="TreeGrafter"/>
</dbReference>
<dbReference type="PANTHER" id="PTHR23208:SF36">
    <property type="entry name" value="LYSOZYME-RELATED"/>
    <property type="match status" value="1"/>
</dbReference>
<dbReference type="SUPFAM" id="SSF51445">
    <property type="entry name" value="(Trans)glycosidases"/>
    <property type="match status" value="1"/>
</dbReference>
<proteinExistence type="predicted"/>
<evidence type="ECO:0000313" key="2">
    <source>
        <dbReference type="Proteomes" id="UP000035680"/>
    </source>
</evidence>
<dbReference type="Proteomes" id="UP000035680">
    <property type="component" value="Unassembled WGS sequence"/>
</dbReference>
<dbReference type="PANTHER" id="PTHR23208">
    <property type="entry name" value="LYSOZYME PROTEIN"/>
    <property type="match status" value="1"/>
</dbReference>
<sequence>MLSKILTVLLLLSTVFVNTSAQYAFATDVTGILSVSQFKCIKSNGYSAIFTQIYSALSGGSVDTTGSQNVIYAHQVGLGTEVYINPAPQSSKPSYTQCEESYNLLKNANINVRTIWLKVTNPALWSSNPSQNINFIQGILTCTRNYGINLGIYTNWYDWYQITASSTAFQQYNLRLWYWDVYGFGSSAEGTKDFSDFRPFGNWIYSSVKQYALTEWFCSAVISKVVYLKSNNILEFTNIKNLTQPVAGSAIL</sequence>
<reference evidence="3" key="2">
    <citation type="submission" date="2015-08" db="UniProtKB">
        <authorList>
            <consortium name="WormBaseParasite"/>
        </authorList>
    </citation>
    <scope>IDENTIFICATION</scope>
</reference>
<evidence type="ECO:0000313" key="3">
    <source>
        <dbReference type="WBParaSite" id="SVE_0182000.1"/>
    </source>
</evidence>
<dbReference type="Gene3D" id="3.20.20.80">
    <property type="entry name" value="Glycosidases"/>
    <property type="match status" value="1"/>
</dbReference>
<protein>
    <submittedName>
        <fullName evidence="3">Lysozyme</fullName>
    </submittedName>
</protein>
<dbReference type="InterPro" id="IPR051595">
    <property type="entry name" value="GH25_Enzymes"/>
</dbReference>
<keyword evidence="2" id="KW-1185">Reference proteome</keyword>
<reference evidence="2" key="1">
    <citation type="submission" date="2014-07" db="EMBL/GenBank/DDBJ databases">
        <authorList>
            <person name="Martin A.A"/>
            <person name="De Silva N."/>
        </authorList>
    </citation>
    <scope>NUCLEOTIDE SEQUENCE</scope>
</reference>
<dbReference type="GO" id="GO:0007165">
    <property type="term" value="P:signal transduction"/>
    <property type="evidence" value="ECO:0007669"/>
    <property type="project" value="TreeGrafter"/>
</dbReference>
<dbReference type="WBParaSite" id="SVE_0182000.1">
    <property type="protein sequence ID" value="SVE_0182000.1"/>
    <property type="gene ID" value="SVE_0182000"/>
</dbReference>